<reference evidence="11" key="1">
    <citation type="submission" date="2020-05" db="EMBL/GenBank/DDBJ databases">
        <title>Phylogenomic resolution of chytrid fungi.</title>
        <authorList>
            <person name="Stajich J.E."/>
            <person name="Amses K."/>
            <person name="Simmons R."/>
            <person name="Seto K."/>
            <person name="Myers J."/>
            <person name="Bonds A."/>
            <person name="Quandt C.A."/>
            <person name="Barry K."/>
            <person name="Liu P."/>
            <person name="Grigoriev I."/>
            <person name="Longcore J.E."/>
            <person name="James T.Y."/>
        </authorList>
    </citation>
    <scope>NUCLEOTIDE SEQUENCE</scope>
    <source>
        <strain evidence="11">JEL0513</strain>
    </source>
</reference>
<gene>
    <name evidence="11" type="primary">ALG6_2</name>
    <name evidence="11" type="ORF">HK100_004206</name>
</gene>
<evidence type="ECO:0000256" key="1">
    <source>
        <dbReference type="ARBA" id="ARBA00004477"/>
    </source>
</evidence>
<proteinExistence type="inferred from homology"/>
<feature type="transmembrane region" description="Helical" evidence="10">
    <location>
        <begin position="36"/>
        <end position="53"/>
    </location>
</feature>
<name>A0AAD5STB8_9FUNG</name>
<keyword evidence="7 10" id="KW-0256">Endoplasmic reticulum</keyword>
<comment type="subcellular location">
    <subcellularLocation>
        <location evidence="1 10">Endoplasmic reticulum membrane</location>
        <topology evidence="1 10">Multi-pass membrane protein</topology>
    </subcellularLocation>
</comment>
<dbReference type="AlphaFoldDB" id="A0AAD5STB8"/>
<dbReference type="EC" id="2.4.1.-" evidence="10"/>
<dbReference type="GO" id="GO:0005789">
    <property type="term" value="C:endoplasmic reticulum membrane"/>
    <property type="evidence" value="ECO:0007669"/>
    <property type="project" value="UniProtKB-SubCell"/>
</dbReference>
<keyword evidence="8 10" id="KW-1133">Transmembrane helix</keyword>
<evidence type="ECO:0000313" key="11">
    <source>
        <dbReference type="EMBL" id="KAJ3103408.1"/>
    </source>
</evidence>
<dbReference type="InterPro" id="IPR004856">
    <property type="entry name" value="Glyco_trans_ALG6/ALG8"/>
</dbReference>
<evidence type="ECO:0000256" key="10">
    <source>
        <dbReference type="RuleBase" id="RU363110"/>
    </source>
</evidence>
<evidence type="ECO:0000256" key="3">
    <source>
        <dbReference type="ARBA" id="ARBA00008715"/>
    </source>
</evidence>
<evidence type="ECO:0000256" key="5">
    <source>
        <dbReference type="ARBA" id="ARBA00022679"/>
    </source>
</evidence>
<feature type="transmembrane region" description="Helical" evidence="10">
    <location>
        <begin position="65"/>
        <end position="84"/>
    </location>
</feature>
<dbReference type="PANTHER" id="PTHR12413">
    <property type="entry name" value="DOLICHYL GLYCOSYLTRANSFERASE"/>
    <property type="match status" value="1"/>
</dbReference>
<dbReference type="PANTHER" id="PTHR12413:SF1">
    <property type="entry name" value="DOLICHYL PYROPHOSPHATE MAN9GLCNAC2 ALPHA-1,3-GLUCOSYLTRANSFERASE"/>
    <property type="match status" value="1"/>
</dbReference>
<comment type="caution">
    <text evidence="11">The sequence shown here is derived from an EMBL/GenBank/DDBJ whole genome shotgun (WGS) entry which is preliminary data.</text>
</comment>
<evidence type="ECO:0000256" key="4">
    <source>
        <dbReference type="ARBA" id="ARBA00022676"/>
    </source>
</evidence>
<comment type="similarity">
    <text evidence="3 10">Belongs to the ALG6/ALG8 glucosyltransferase family.</text>
</comment>
<evidence type="ECO:0000256" key="8">
    <source>
        <dbReference type="ARBA" id="ARBA00022989"/>
    </source>
</evidence>
<feature type="transmembrane region" description="Helical" evidence="10">
    <location>
        <begin position="99"/>
        <end position="117"/>
    </location>
</feature>
<comment type="pathway">
    <text evidence="2 10">Protein modification; protein glycosylation.</text>
</comment>
<evidence type="ECO:0000256" key="7">
    <source>
        <dbReference type="ARBA" id="ARBA00022824"/>
    </source>
</evidence>
<comment type="caution">
    <text evidence="10">Lacks conserved residue(s) required for the propagation of feature annotation.</text>
</comment>
<evidence type="ECO:0000256" key="6">
    <source>
        <dbReference type="ARBA" id="ARBA00022692"/>
    </source>
</evidence>
<sequence>MPATMLLLGKSGDVEGSVFTTTAMWSMYPLLRRDGLAIPAVTMTVLFNVVFGWNAIFGKSSPTRFFLRFGIRGLYAIMGLLVFAEDVVNITPAIKYPDIYAVLNSLISCVVFGLLYLRYSYLQFFENGFELDGKKKVQ</sequence>
<keyword evidence="4 10" id="KW-0328">Glycosyltransferase</keyword>
<accession>A0AAD5STB8</accession>
<evidence type="ECO:0000256" key="2">
    <source>
        <dbReference type="ARBA" id="ARBA00004922"/>
    </source>
</evidence>
<evidence type="ECO:0000256" key="9">
    <source>
        <dbReference type="ARBA" id="ARBA00023136"/>
    </source>
</evidence>
<organism evidence="11 12">
    <name type="scientific">Physocladia obscura</name>
    <dbReference type="NCBI Taxonomy" id="109957"/>
    <lineage>
        <taxon>Eukaryota</taxon>
        <taxon>Fungi</taxon>
        <taxon>Fungi incertae sedis</taxon>
        <taxon>Chytridiomycota</taxon>
        <taxon>Chytridiomycota incertae sedis</taxon>
        <taxon>Chytridiomycetes</taxon>
        <taxon>Chytridiales</taxon>
        <taxon>Chytriomycetaceae</taxon>
        <taxon>Physocladia</taxon>
    </lineage>
</organism>
<keyword evidence="5 10" id="KW-0808">Transferase</keyword>
<keyword evidence="6 10" id="KW-0812">Transmembrane</keyword>
<evidence type="ECO:0000313" key="12">
    <source>
        <dbReference type="Proteomes" id="UP001211907"/>
    </source>
</evidence>
<dbReference type="EMBL" id="JADGJH010002106">
    <property type="protein sequence ID" value="KAJ3103408.1"/>
    <property type="molecule type" value="Genomic_DNA"/>
</dbReference>
<dbReference type="Pfam" id="PF03155">
    <property type="entry name" value="Alg6_Alg8"/>
    <property type="match status" value="1"/>
</dbReference>
<keyword evidence="12" id="KW-1185">Reference proteome</keyword>
<dbReference type="GO" id="GO:0042281">
    <property type="term" value="F:dolichyl pyrophosphate Man9GlcNAc2 alpha-1,3-glucosyltransferase activity"/>
    <property type="evidence" value="ECO:0007669"/>
    <property type="project" value="TreeGrafter"/>
</dbReference>
<keyword evidence="9 10" id="KW-0472">Membrane</keyword>
<dbReference type="Proteomes" id="UP001211907">
    <property type="component" value="Unassembled WGS sequence"/>
</dbReference>
<protein>
    <recommendedName>
        <fullName evidence="10">Alpha-1,3-glucosyltransferase</fullName>
        <ecNumber evidence="10">2.4.1.-</ecNumber>
    </recommendedName>
</protein>